<dbReference type="GeneID" id="37046838"/>
<dbReference type="CDD" id="cd05233">
    <property type="entry name" value="SDR_c"/>
    <property type="match status" value="1"/>
</dbReference>
<dbReference type="EMBL" id="KZ819635">
    <property type="protein sequence ID" value="PWN92575.1"/>
    <property type="molecule type" value="Genomic_DNA"/>
</dbReference>
<dbReference type="Pfam" id="PF00106">
    <property type="entry name" value="adh_short"/>
    <property type="match status" value="1"/>
</dbReference>
<organism evidence="2 3">
    <name type="scientific">Acaromyces ingoldii</name>
    <dbReference type="NCBI Taxonomy" id="215250"/>
    <lineage>
        <taxon>Eukaryota</taxon>
        <taxon>Fungi</taxon>
        <taxon>Dikarya</taxon>
        <taxon>Basidiomycota</taxon>
        <taxon>Ustilaginomycotina</taxon>
        <taxon>Exobasidiomycetes</taxon>
        <taxon>Exobasidiales</taxon>
        <taxon>Cryptobasidiaceae</taxon>
        <taxon>Acaromyces</taxon>
    </lineage>
</organism>
<dbReference type="PROSITE" id="PS00061">
    <property type="entry name" value="ADH_SHORT"/>
    <property type="match status" value="1"/>
</dbReference>
<dbReference type="PANTHER" id="PTHR42820">
    <property type="entry name" value="SHORT-CHAIN DEHYDROGENASE REDUCTASE"/>
    <property type="match status" value="1"/>
</dbReference>
<dbReference type="InterPro" id="IPR020904">
    <property type="entry name" value="Sc_DH/Rdtase_CS"/>
</dbReference>
<dbReference type="PANTHER" id="PTHR42820:SF1">
    <property type="entry name" value="SHORT-CHAIN DEHYDROGENASE_REDUCTASE FAMILY PROTEIN"/>
    <property type="match status" value="1"/>
</dbReference>
<keyword evidence="3" id="KW-1185">Reference proteome</keyword>
<evidence type="ECO:0000256" key="1">
    <source>
        <dbReference type="ARBA" id="ARBA00022857"/>
    </source>
</evidence>
<dbReference type="AlphaFoldDB" id="A0A316YXN4"/>
<keyword evidence="1" id="KW-0521">NADP</keyword>
<reference evidence="2 3" key="1">
    <citation type="journal article" date="2018" name="Mol. Biol. Evol.">
        <title>Broad Genomic Sampling Reveals a Smut Pathogenic Ancestry of the Fungal Clade Ustilaginomycotina.</title>
        <authorList>
            <person name="Kijpornyongpan T."/>
            <person name="Mondo S.J."/>
            <person name="Barry K."/>
            <person name="Sandor L."/>
            <person name="Lee J."/>
            <person name="Lipzen A."/>
            <person name="Pangilinan J."/>
            <person name="LaButti K."/>
            <person name="Hainaut M."/>
            <person name="Henrissat B."/>
            <person name="Grigoriev I.V."/>
            <person name="Spatafora J.W."/>
            <person name="Aime M.C."/>
        </authorList>
    </citation>
    <scope>NUCLEOTIDE SEQUENCE [LARGE SCALE GENOMIC DNA]</scope>
    <source>
        <strain evidence="2 3">MCA 4198</strain>
    </source>
</reference>
<dbReference type="InParanoid" id="A0A316YXN4"/>
<dbReference type="InterPro" id="IPR002347">
    <property type="entry name" value="SDR_fam"/>
</dbReference>
<dbReference type="STRING" id="215250.A0A316YXN4"/>
<dbReference type="PRINTS" id="PR00081">
    <property type="entry name" value="GDHRDH"/>
</dbReference>
<dbReference type="Pfam" id="PF13561">
    <property type="entry name" value="adh_short_C2"/>
    <property type="match status" value="1"/>
</dbReference>
<accession>A0A316YXN4</accession>
<dbReference type="OrthoDB" id="1888931at2759"/>
<dbReference type="SUPFAM" id="SSF51735">
    <property type="entry name" value="NAD(P)-binding Rossmann-fold domains"/>
    <property type="match status" value="1"/>
</dbReference>
<dbReference type="InterPro" id="IPR036291">
    <property type="entry name" value="NAD(P)-bd_dom_sf"/>
</dbReference>
<gene>
    <name evidence="2" type="ORF">FA10DRAFT_301040</name>
</gene>
<proteinExistence type="predicted"/>
<dbReference type="Gene3D" id="3.40.50.720">
    <property type="entry name" value="NAD(P)-binding Rossmann-like Domain"/>
    <property type="match status" value="1"/>
</dbReference>
<evidence type="ECO:0000313" key="2">
    <source>
        <dbReference type="EMBL" id="PWN92575.1"/>
    </source>
</evidence>
<dbReference type="Proteomes" id="UP000245768">
    <property type="component" value="Unassembled WGS sequence"/>
</dbReference>
<sequence length="298" mass="31494">MSGKAGSSDASKRLEGKVCLVTGSAGGIGLVAVQELLLAGARGVTLIDLRQEALKTAQERLNEALAHLYTPEQIAERTLLQNADVSVESDVFEAVRATMSRYGQLDVAVVNAGLSQAPQSVLFESVEVLDRLYRVNVRGAYITLKFAALAMTGLLPATLEDTKQVNGLGCNSANLSREGTAGKGKSIIIVSSVAGLYGEALLVPYVTTKWASRGMSRSAAQELGSMGIRVNSIHPGPTDTEMFKTAFDTQEKRDVISGKTALKRVANPTEIARAMLFLASDDSSYMTGASLDVHGGQV</sequence>
<name>A0A316YXN4_9BASI</name>
<protein>
    <submittedName>
        <fullName evidence="2">NAD(P)-binding protein</fullName>
    </submittedName>
</protein>
<evidence type="ECO:0000313" key="3">
    <source>
        <dbReference type="Proteomes" id="UP000245768"/>
    </source>
</evidence>
<dbReference type="RefSeq" id="XP_025379773.1">
    <property type="nucleotide sequence ID" value="XM_025524922.1"/>
</dbReference>